<dbReference type="GO" id="GO:0051301">
    <property type="term" value="P:cell division"/>
    <property type="evidence" value="ECO:0007669"/>
    <property type="project" value="UniProtKB-KW"/>
</dbReference>
<name>A0A5N5RDH9_9BIFI</name>
<dbReference type="GO" id="GO:0005737">
    <property type="term" value="C:cytoplasm"/>
    <property type="evidence" value="ECO:0007669"/>
    <property type="project" value="UniProtKB-SubCell"/>
</dbReference>
<keyword evidence="8 11" id="KW-0238">DNA-binding</keyword>
<organism evidence="14 15">
    <name type="scientific">Bifidobacterium jacchi</name>
    <dbReference type="NCBI Taxonomy" id="2490545"/>
    <lineage>
        <taxon>Bacteria</taxon>
        <taxon>Bacillati</taxon>
        <taxon>Actinomycetota</taxon>
        <taxon>Actinomycetes</taxon>
        <taxon>Bifidobacteriales</taxon>
        <taxon>Bifidobacteriaceae</taxon>
        <taxon>Bifidobacterium</taxon>
    </lineage>
</organism>
<dbReference type="CDD" id="cd00798">
    <property type="entry name" value="INT_XerDC_C"/>
    <property type="match status" value="1"/>
</dbReference>
<dbReference type="InterPro" id="IPR002104">
    <property type="entry name" value="Integrase_catalytic"/>
</dbReference>
<keyword evidence="4 11" id="KW-0963">Cytoplasm</keyword>
<dbReference type="InterPro" id="IPR023009">
    <property type="entry name" value="Tyrosine_recombinase_XerC/XerD"/>
</dbReference>
<keyword evidence="7 11" id="KW-0229">DNA integration</keyword>
<dbReference type="InterPro" id="IPR011010">
    <property type="entry name" value="DNA_brk_join_enz"/>
</dbReference>
<evidence type="ECO:0000256" key="8">
    <source>
        <dbReference type="ARBA" id="ARBA00023125"/>
    </source>
</evidence>
<dbReference type="GO" id="GO:0006313">
    <property type="term" value="P:DNA transposition"/>
    <property type="evidence" value="ECO:0007669"/>
    <property type="project" value="UniProtKB-UniRule"/>
</dbReference>
<evidence type="ECO:0000313" key="15">
    <source>
        <dbReference type="Proteomes" id="UP000326336"/>
    </source>
</evidence>
<evidence type="ECO:0000256" key="1">
    <source>
        <dbReference type="ARBA" id="ARBA00004496"/>
    </source>
</evidence>
<reference evidence="14 15" key="1">
    <citation type="journal article" date="2019" name="Int. J. Syst. Evol. Microbiol.">
        <title>Bifidobacterium jacchi sp. nov., isolated from the faeces of a baby common marmoset (Callithrix jacchus).</title>
        <authorList>
            <person name="Modesto M."/>
            <person name="Watanabe K."/>
            <person name="Arita M."/>
            <person name="Satti M."/>
            <person name="Oki K."/>
            <person name="Sciavilla P."/>
            <person name="Patavino C."/>
            <person name="Camma C."/>
            <person name="Michelini S."/>
            <person name="Sgorbati B."/>
            <person name="Mattarelli P."/>
        </authorList>
    </citation>
    <scope>NUCLEOTIDE SEQUENCE [LARGE SCALE GENOMIC DNA]</scope>
    <source>
        <strain evidence="14 15">MRM 9.3</strain>
    </source>
</reference>
<dbReference type="InterPro" id="IPR013762">
    <property type="entry name" value="Integrase-like_cat_sf"/>
</dbReference>
<dbReference type="HAMAP" id="MF_01808">
    <property type="entry name" value="Recomb_XerC_XerD"/>
    <property type="match status" value="1"/>
</dbReference>
<keyword evidence="6 11" id="KW-0159">Chromosome partition</keyword>
<protein>
    <recommendedName>
        <fullName evidence="3 11">Tyrosine recombinase XerD</fullName>
    </recommendedName>
</protein>
<dbReference type="InterPro" id="IPR011932">
    <property type="entry name" value="Recomb_XerD"/>
</dbReference>
<dbReference type="EMBL" id="RQSP01000049">
    <property type="protein sequence ID" value="KAB5605362.1"/>
    <property type="molecule type" value="Genomic_DNA"/>
</dbReference>
<comment type="similarity">
    <text evidence="2 11">Belongs to the 'phage' integrase family. XerD subfamily.</text>
</comment>
<feature type="active site" description="O-(3'-phospho-DNA)-tyrosine intermediate" evidence="11">
    <location>
        <position position="300"/>
    </location>
</feature>
<evidence type="ECO:0000259" key="13">
    <source>
        <dbReference type="PROSITE" id="PS51900"/>
    </source>
</evidence>
<evidence type="ECO:0000313" key="14">
    <source>
        <dbReference type="EMBL" id="KAB5605362.1"/>
    </source>
</evidence>
<gene>
    <name evidence="11 14" type="primary">xerD</name>
    <name evidence="14" type="ORF">EHS19_09420</name>
</gene>
<evidence type="ECO:0000256" key="6">
    <source>
        <dbReference type="ARBA" id="ARBA00022829"/>
    </source>
</evidence>
<dbReference type="GO" id="GO:0003677">
    <property type="term" value="F:DNA binding"/>
    <property type="evidence" value="ECO:0007669"/>
    <property type="project" value="UniProtKB-UniRule"/>
</dbReference>
<feature type="active site" evidence="11">
    <location>
        <position position="164"/>
    </location>
</feature>
<keyword evidence="9 11" id="KW-0233">DNA recombination</keyword>
<dbReference type="NCBIfam" id="NF001399">
    <property type="entry name" value="PRK00283.1"/>
    <property type="match status" value="1"/>
</dbReference>
<dbReference type="Pfam" id="PF00589">
    <property type="entry name" value="Phage_integrase"/>
    <property type="match status" value="1"/>
</dbReference>
<dbReference type="PANTHER" id="PTHR30349">
    <property type="entry name" value="PHAGE INTEGRASE-RELATED"/>
    <property type="match status" value="1"/>
</dbReference>
<dbReference type="GO" id="GO:0009037">
    <property type="term" value="F:tyrosine-based site-specific recombinase activity"/>
    <property type="evidence" value="ECO:0007669"/>
    <property type="project" value="UniProtKB-UniRule"/>
</dbReference>
<dbReference type="Gene3D" id="1.10.443.10">
    <property type="entry name" value="Intergrase catalytic core"/>
    <property type="match status" value="1"/>
</dbReference>
<dbReference type="RefSeq" id="WP_151917501.1">
    <property type="nucleotide sequence ID" value="NZ_RQSP01000049.1"/>
</dbReference>
<evidence type="ECO:0000256" key="7">
    <source>
        <dbReference type="ARBA" id="ARBA00022908"/>
    </source>
</evidence>
<feature type="active site" evidence="11">
    <location>
        <position position="291"/>
    </location>
</feature>
<feature type="domain" description="Tyr recombinase" evidence="12">
    <location>
        <begin position="109"/>
        <end position="313"/>
    </location>
</feature>
<dbReference type="GO" id="GO:0007059">
    <property type="term" value="P:chromosome segregation"/>
    <property type="evidence" value="ECO:0007669"/>
    <property type="project" value="UniProtKB-UniRule"/>
</dbReference>
<dbReference type="InterPro" id="IPR044068">
    <property type="entry name" value="CB"/>
</dbReference>
<proteinExistence type="inferred from homology"/>
<comment type="subunit">
    <text evidence="11">Forms a cyclic heterotetrameric complex composed of two molecules of XerC and two molecules of XerD.</text>
</comment>
<dbReference type="Proteomes" id="UP000326336">
    <property type="component" value="Unassembled WGS sequence"/>
</dbReference>
<evidence type="ECO:0000256" key="10">
    <source>
        <dbReference type="ARBA" id="ARBA00023306"/>
    </source>
</evidence>
<dbReference type="HAMAP" id="MF_01807">
    <property type="entry name" value="Recomb_XerD"/>
    <property type="match status" value="1"/>
</dbReference>
<comment type="caution">
    <text evidence="14">The sequence shown here is derived from an EMBL/GenBank/DDBJ whole genome shotgun (WGS) entry which is preliminary data.</text>
</comment>
<dbReference type="PROSITE" id="PS51898">
    <property type="entry name" value="TYR_RECOMBINASE"/>
    <property type="match status" value="1"/>
</dbReference>
<keyword evidence="15" id="KW-1185">Reference proteome</keyword>
<dbReference type="InterPro" id="IPR050090">
    <property type="entry name" value="Tyrosine_recombinase_XerCD"/>
</dbReference>
<evidence type="ECO:0000256" key="3">
    <source>
        <dbReference type="ARBA" id="ARBA00015810"/>
    </source>
</evidence>
<evidence type="ECO:0000256" key="4">
    <source>
        <dbReference type="ARBA" id="ARBA00022490"/>
    </source>
</evidence>
<dbReference type="AlphaFoldDB" id="A0A5N5RDH9"/>
<comment type="subcellular location">
    <subcellularLocation>
        <location evidence="1 11">Cytoplasm</location>
    </subcellularLocation>
</comment>
<accession>A0A5N5RDH9</accession>
<evidence type="ECO:0000256" key="5">
    <source>
        <dbReference type="ARBA" id="ARBA00022618"/>
    </source>
</evidence>
<feature type="domain" description="Core-binding (CB)" evidence="13">
    <location>
        <begin position="2"/>
        <end position="88"/>
    </location>
</feature>
<dbReference type="Gene3D" id="1.10.150.130">
    <property type="match status" value="1"/>
</dbReference>
<keyword evidence="5 11" id="KW-0132">Cell division</keyword>
<evidence type="ECO:0000256" key="2">
    <source>
        <dbReference type="ARBA" id="ARBA00010450"/>
    </source>
</evidence>
<dbReference type="Pfam" id="PF02899">
    <property type="entry name" value="Phage_int_SAM_1"/>
    <property type="match status" value="1"/>
</dbReference>
<dbReference type="PANTHER" id="PTHR30349:SF81">
    <property type="entry name" value="TYROSINE RECOMBINASE XERC"/>
    <property type="match status" value="1"/>
</dbReference>
<feature type="active site" evidence="11">
    <location>
        <position position="268"/>
    </location>
</feature>
<keyword evidence="10 11" id="KW-0131">Cell cycle</keyword>
<feature type="active site" evidence="11">
    <location>
        <position position="189"/>
    </location>
</feature>
<sequence>MSALGRLIMRFLSYIDVERGLSAATVTAYRSDLERYARWLHGQGIDDLCAVTKDDVERFVASLDESGDSARSKARRLASIHMLHRFALSSGAVQADVSARATAPKSPQTLPDVLTIDEVRRLIESVPIPDERDAGNADADLAMSAAVALRDRAILEFMYATGARVSETVGTNLDDIDIDDAHVARLMGKGGKQRLVPIGSYACAALRRYLREGRPMLERRVRSGSPERRALFLNKRGARLSRQSAWEIIRLAGQRARIDRPLHPHTLRHSFATHLIQGGADVRTVQELLGHASVTTTQIYTHVSPERLIEAYVLAHPRAR</sequence>
<dbReference type="InterPro" id="IPR010998">
    <property type="entry name" value="Integrase_recombinase_N"/>
</dbReference>
<evidence type="ECO:0000256" key="11">
    <source>
        <dbReference type="HAMAP-Rule" id="MF_01807"/>
    </source>
</evidence>
<dbReference type="SUPFAM" id="SSF56349">
    <property type="entry name" value="DNA breaking-rejoining enzymes"/>
    <property type="match status" value="1"/>
</dbReference>
<comment type="function">
    <text evidence="11">Site-specific tyrosine recombinase, which acts by catalyzing the cutting and rejoining of the recombining DNA molecules. The XerC-XerD complex is essential to convert dimers of the bacterial chromosome into monomers to permit their segregation at cell division. It also contributes to the segregational stability of plasmids.</text>
</comment>
<evidence type="ECO:0000259" key="12">
    <source>
        <dbReference type="PROSITE" id="PS51898"/>
    </source>
</evidence>
<dbReference type="NCBIfam" id="TIGR02225">
    <property type="entry name" value="recomb_XerD"/>
    <property type="match status" value="1"/>
</dbReference>
<dbReference type="PROSITE" id="PS51900">
    <property type="entry name" value="CB"/>
    <property type="match status" value="1"/>
</dbReference>
<dbReference type="InterPro" id="IPR004107">
    <property type="entry name" value="Integrase_SAM-like_N"/>
</dbReference>
<dbReference type="OrthoDB" id="9801717at2"/>
<evidence type="ECO:0000256" key="9">
    <source>
        <dbReference type="ARBA" id="ARBA00023172"/>
    </source>
</evidence>
<feature type="active site" evidence="11">
    <location>
        <position position="265"/>
    </location>
</feature>